<dbReference type="EMBL" id="MU863925">
    <property type="protein sequence ID" value="KAK4199952.1"/>
    <property type="molecule type" value="Genomic_DNA"/>
</dbReference>
<evidence type="ECO:0000313" key="3">
    <source>
        <dbReference type="EMBL" id="KAK4199952.1"/>
    </source>
</evidence>
<feature type="region of interest" description="Disordered" evidence="1">
    <location>
        <begin position="144"/>
        <end position="175"/>
    </location>
</feature>
<gene>
    <name evidence="3" type="ORF">QBC40DRAFT_297027</name>
</gene>
<feature type="transmembrane region" description="Helical" evidence="2">
    <location>
        <begin position="183"/>
        <end position="204"/>
    </location>
</feature>
<reference evidence="3" key="2">
    <citation type="submission" date="2023-05" db="EMBL/GenBank/DDBJ databases">
        <authorList>
            <consortium name="Lawrence Berkeley National Laboratory"/>
            <person name="Steindorff A."/>
            <person name="Hensen N."/>
            <person name="Bonometti L."/>
            <person name="Westerberg I."/>
            <person name="Brannstrom I.O."/>
            <person name="Guillou S."/>
            <person name="Cros-Aarteil S."/>
            <person name="Calhoun S."/>
            <person name="Haridas S."/>
            <person name="Kuo A."/>
            <person name="Mondo S."/>
            <person name="Pangilinan J."/>
            <person name="Riley R."/>
            <person name="Labutti K."/>
            <person name="Andreopoulos B."/>
            <person name="Lipzen A."/>
            <person name="Chen C."/>
            <person name="Yanf M."/>
            <person name="Daum C."/>
            <person name="Ng V."/>
            <person name="Clum A."/>
            <person name="Ohm R."/>
            <person name="Martin F."/>
            <person name="Silar P."/>
            <person name="Natvig D."/>
            <person name="Lalanne C."/>
            <person name="Gautier V."/>
            <person name="Ament-Velasquez S.L."/>
            <person name="Kruys A."/>
            <person name="Hutchinson M.I."/>
            <person name="Powell A.J."/>
            <person name="Barry K."/>
            <person name="Miller A.N."/>
            <person name="Grigoriev I.V."/>
            <person name="Debuchy R."/>
            <person name="Gladieux P."/>
            <person name="Thoren M.H."/>
            <person name="Johannesson H."/>
        </authorList>
    </citation>
    <scope>NUCLEOTIDE SEQUENCE</scope>
    <source>
        <strain evidence="3">CBS 315.58</strain>
    </source>
</reference>
<feature type="region of interest" description="Disordered" evidence="1">
    <location>
        <begin position="748"/>
        <end position="811"/>
    </location>
</feature>
<feature type="compositionally biased region" description="Low complexity" evidence="1">
    <location>
        <begin position="20"/>
        <end position="43"/>
    </location>
</feature>
<proteinExistence type="predicted"/>
<dbReference type="Proteomes" id="UP001303160">
    <property type="component" value="Unassembled WGS sequence"/>
</dbReference>
<feature type="compositionally biased region" description="Basic and acidic residues" evidence="1">
    <location>
        <begin position="431"/>
        <end position="453"/>
    </location>
</feature>
<protein>
    <submittedName>
        <fullName evidence="3">Uncharacterized protein</fullName>
    </submittedName>
</protein>
<comment type="caution">
    <text evidence="3">The sequence shown here is derived from an EMBL/GenBank/DDBJ whole genome shotgun (WGS) entry which is preliminary data.</text>
</comment>
<keyword evidence="4" id="KW-1185">Reference proteome</keyword>
<feature type="transmembrane region" description="Helical" evidence="2">
    <location>
        <begin position="592"/>
        <end position="618"/>
    </location>
</feature>
<evidence type="ECO:0000313" key="4">
    <source>
        <dbReference type="Proteomes" id="UP001303160"/>
    </source>
</evidence>
<sequence>MAEVKEMNFQGPARPPLAMPSAPGTPSVPGTPSTPTNPSAARPKLYRRQSRFTEEPMTERTPACSASIHSFDPTALDDPNISTLTHTNTIQQFRTANRTVSRDLSHRSSNLRRDLSSFSFGGAPATPVVQEEVPWQGGMMVRTGTLEPQPQPLSAPTTAEIPPPSGLHPPPPGGLSPAEKKRIWLRLANSVLHSAPALVLLYIMSTSISAFRSGRSSAKYSSPGITLLSMLYLDAILNILTCFWIRHPWPTWRLSLRVVFGLGYIILFFIYIGFGLGVFPKGWTYWNIPEHMATPVVYIFLWWLGVWDLLHLPVCRPWLFNCGGKREEQQEGRRPSVALSELHPTSFRARVPSSAGGASVVSYTWRRWVQRTRTHSTGGGVHFHEGMDEGREDVEMGTTRTRTREEMDEEGSRRRSGSMRTGSAHSGDVTLRGDDATLDRRSNEKEKEAEAGMERSGGAGKKGEDEEGRLGGTPKMVRAADIGHIIRDASDVVHEVVCVYKIVVTQCLGDSKRVQPRVEAAPKKCVGRPIVGREGSPISGGGHAYRDCPRANRGLQTRYYPLALSGRLNKMAPHVSFLDTRDDKAPDTSDNAVIWIVISIVAGTIGVVAALTTLVVCYTKRHQYKRAKARDPYLTREEFSRKRKLSANDLFKEEENWRGHMIHKSLASRSTNTLEQQQRPQQDQGHQGYHEQQQGPREEQQPQKEQQLSPAALSAAATIHQIDQQLSEMERKESTRLKEDWKRWEAQVRHERSASGEQHPAIAASHSVPILTVPSPPKRRSQNRVSFPELRPEPLRPPPRNPARCQPSNGG</sequence>
<evidence type="ECO:0000256" key="1">
    <source>
        <dbReference type="SAM" id="MobiDB-lite"/>
    </source>
</evidence>
<accession>A0AAN6XK44</accession>
<evidence type="ECO:0000256" key="2">
    <source>
        <dbReference type="SAM" id="Phobius"/>
    </source>
</evidence>
<keyword evidence="2" id="KW-1133">Transmembrane helix</keyword>
<feature type="compositionally biased region" description="Low complexity" evidence="1">
    <location>
        <begin position="676"/>
        <end position="695"/>
    </location>
</feature>
<name>A0AAN6XK44_9PEZI</name>
<reference evidence="3" key="1">
    <citation type="journal article" date="2023" name="Mol. Phylogenet. Evol.">
        <title>Genome-scale phylogeny and comparative genomics of the fungal order Sordariales.</title>
        <authorList>
            <person name="Hensen N."/>
            <person name="Bonometti L."/>
            <person name="Westerberg I."/>
            <person name="Brannstrom I.O."/>
            <person name="Guillou S."/>
            <person name="Cros-Aarteil S."/>
            <person name="Calhoun S."/>
            <person name="Haridas S."/>
            <person name="Kuo A."/>
            <person name="Mondo S."/>
            <person name="Pangilinan J."/>
            <person name="Riley R."/>
            <person name="LaButti K."/>
            <person name="Andreopoulos B."/>
            <person name="Lipzen A."/>
            <person name="Chen C."/>
            <person name="Yan M."/>
            <person name="Daum C."/>
            <person name="Ng V."/>
            <person name="Clum A."/>
            <person name="Steindorff A."/>
            <person name="Ohm R.A."/>
            <person name="Martin F."/>
            <person name="Silar P."/>
            <person name="Natvig D.O."/>
            <person name="Lalanne C."/>
            <person name="Gautier V."/>
            <person name="Ament-Velasquez S.L."/>
            <person name="Kruys A."/>
            <person name="Hutchinson M.I."/>
            <person name="Powell A.J."/>
            <person name="Barry K."/>
            <person name="Miller A.N."/>
            <person name="Grigoriev I.V."/>
            <person name="Debuchy R."/>
            <person name="Gladieux P."/>
            <person name="Hiltunen Thoren M."/>
            <person name="Johannesson H."/>
        </authorList>
    </citation>
    <scope>NUCLEOTIDE SEQUENCE</scope>
    <source>
        <strain evidence="3">CBS 315.58</strain>
    </source>
</reference>
<organism evidence="3 4">
    <name type="scientific">Triangularia verruculosa</name>
    <dbReference type="NCBI Taxonomy" id="2587418"/>
    <lineage>
        <taxon>Eukaryota</taxon>
        <taxon>Fungi</taxon>
        <taxon>Dikarya</taxon>
        <taxon>Ascomycota</taxon>
        <taxon>Pezizomycotina</taxon>
        <taxon>Sordariomycetes</taxon>
        <taxon>Sordariomycetidae</taxon>
        <taxon>Sordariales</taxon>
        <taxon>Podosporaceae</taxon>
        <taxon>Triangularia</taxon>
    </lineage>
</organism>
<feature type="transmembrane region" description="Helical" evidence="2">
    <location>
        <begin position="225"/>
        <end position="246"/>
    </location>
</feature>
<feature type="compositionally biased region" description="Low complexity" evidence="1">
    <location>
        <begin position="703"/>
        <end position="716"/>
    </location>
</feature>
<feature type="compositionally biased region" description="Polar residues" evidence="1">
    <location>
        <begin position="146"/>
        <end position="157"/>
    </location>
</feature>
<feature type="region of interest" description="Disordered" evidence="1">
    <location>
        <begin position="1"/>
        <end position="70"/>
    </location>
</feature>
<keyword evidence="2" id="KW-0472">Membrane</keyword>
<feature type="compositionally biased region" description="Basic and acidic residues" evidence="1">
    <location>
        <begin position="402"/>
        <end position="413"/>
    </location>
</feature>
<keyword evidence="2" id="KW-0812">Transmembrane</keyword>
<feature type="compositionally biased region" description="Pro residues" evidence="1">
    <location>
        <begin position="161"/>
        <end position="174"/>
    </location>
</feature>
<dbReference type="AlphaFoldDB" id="A0AAN6XK44"/>
<feature type="region of interest" description="Disordered" evidence="1">
    <location>
        <begin position="376"/>
        <end position="473"/>
    </location>
</feature>
<feature type="region of interest" description="Disordered" evidence="1">
    <location>
        <begin position="668"/>
        <end position="716"/>
    </location>
</feature>
<feature type="transmembrane region" description="Helical" evidence="2">
    <location>
        <begin position="291"/>
        <end position="310"/>
    </location>
</feature>
<feature type="transmembrane region" description="Helical" evidence="2">
    <location>
        <begin position="258"/>
        <end position="279"/>
    </location>
</feature>